<feature type="binding site" evidence="8">
    <location>
        <begin position="282"/>
        <end position="285"/>
    </location>
    <ligand>
        <name>GTP</name>
        <dbReference type="ChEBI" id="CHEBI:37565"/>
    </ligand>
</feature>
<feature type="binding site" evidence="8">
    <location>
        <begin position="212"/>
        <end position="215"/>
    </location>
    <ligand>
        <name>GTP</name>
        <dbReference type="ChEBI" id="CHEBI:37565"/>
    </ligand>
</feature>
<dbReference type="PROSITE" id="PS00905">
    <property type="entry name" value="GTP1_OBG"/>
    <property type="match status" value="1"/>
</dbReference>
<feature type="binding site" evidence="8">
    <location>
        <begin position="310"/>
        <end position="312"/>
    </location>
    <ligand>
        <name>GTP</name>
        <dbReference type="ChEBI" id="CHEBI:37565"/>
    </ligand>
</feature>
<dbReference type="NCBIfam" id="NF008955">
    <property type="entry name" value="PRK12297.1"/>
    <property type="match status" value="1"/>
</dbReference>
<feature type="binding site" evidence="8">
    <location>
        <begin position="165"/>
        <end position="172"/>
    </location>
    <ligand>
        <name>GTP</name>
        <dbReference type="ChEBI" id="CHEBI:37565"/>
    </ligand>
</feature>
<evidence type="ECO:0000256" key="6">
    <source>
        <dbReference type="ARBA" id="ARBA00022842"/>
    </source>
</evidence>
<keyword evidence="3 8" id="KW-0479">Metal-binding</keyword>
<evidence type="ECO:0000256" key="1">
    <source>
        <dbReference type="ARBA" id="ARBA00007699"/>
    </source>
</evidence>
<evidence type="ECO:0000256" key="2">
    <source>
        <dbReference type="ARBA" id="ARBA00022490"/>
    </source>
</evidence>
<keyword evidence="6 8" id="KW-0460">Magnesium</keyword>
<dbReference type="KEGG" id="maes:Ga0123461_2416"/>
<dbReference type="Proteomes" id="UP000231701">
    <property type="component" value="Chromosome"/>
</dbReference>
<dbReference type="InterPro" id="IPR045086">
    <property type="entry name" value="OBG_GTPase"/>
</dbReference>
<keyword evidence="2 8" id="KW-0963">Cytoplasm</keyword>
<feature type="binding site" evidence="8">
    <location>
        <begin position="190"/>
        <end position="194"/>
    </location>
    <ligand>
        <name>GTP</name>
        <dbReference type="ChEBI" id="CHEBI:37565"/>
    </ligand>
</feature>
<evidence type="ECO:0000256" key="5">
    <source>
        <dbReference type="ARBA" id="ARBA00022801"/>
    </source>
</evidence>
<dbReference type="PANTHER" id="PTHR11702">
    <property type="entry name" value="DEVELOPMENTALLY REGULATED GTP-BINDING PROTEIN-RELATED"/>
    <property type="match status" value="1"/>
</dbReference>
<comment type="cofactor">
    <cofactor evidence="8">
        <name>Mg(2+)</name>
        <dbReference type="ChEBI" id="CHEBI:18420"/>
    </cofactor>
</comment>
<dbReference type="PIRSF" id="PIRSF002401">
    <property type="entry name" value="GTP_bd_Obg/CgtA"/>
    <property type="match status" value="1"/>
</dbReference>
<dbReference type="Pfam" id="PF01926">
    <property type="entry name" value="MMR_HSR1"/>
    <property type="match status" value="1"/>
</dbReference>
<dbReference type="GO" id="GO:0005525">
    <property type="term" value="F:GTP binding"/>
    <property type="evidence" value="ECO:0007669"/>
    <property type="project" value="UniProtKB-UniRule"/>
</dbReference>
<dbReference type="AlphaFoldDB" id="A0A2K8L0H8"/>
<organism evidence="11 12">
    <name type="scientific">Mariprofundus aestuarium</name>
    <dbReference type="NCBI Taxonomy" id="1921086"/>
    <lineage>
        <taxon>Bacteria</taxon>
        <taxon>Pseudomonadati</taxon>
        <taxon>Pseudomonadota</taxon>
        <taxon>Candidatius Mariprofundia</taxon>
        <taxon>Mariprofundales</taxon>
        <taxon>Mariprofundaceae</taxon>
        <taxon>Mariprofundus</taxon>
    </lineage>
</organism>
<dbReference type="RefSeq" id="WP_100278542.1">
    <property type="nucleotide sequence ID" value="NZ_CP018799.1"/>
</dbReference>
<dbReference type="InterPro" id="IPR014100">
    <property type="entry name" value="GTP-bd_Obg/CgtA"/>
</dbReference>
<dbReference type="Gene3D" id="3.40.50.300">
    <property type="entry name" value="P-loop containing nucleotide triphosphate hydrolases"/>
    <property type="match status" value="1"/>
</dbReference>
<proteinExistence type="inferred from homology"/>
<feature type="domain" description="OBG-type G" evidence="9">
    <location>
        <begin position="159"/>
        <end position="329"/>
    </location>
</feature>
<dbReference type="GO" id="GO:0000287">
    <property type="term" value="F:magnesium ion binding"/>
    <property type="evidence" value="ECO:0007669"/>
    <property type="project" value="InterPro"/>
</dbReference>
<dbReference type="HAMAP" id="MF_01454">
    <property type="entry name" value="GTPase_Obg"/>
    <property type="match status" value="1"/>
</dbReference>
<evidence type="ECO:0000256" key="7">
    <source>
        <dbReference type="ARBA" id="ARBA00023134"/>
    </source>
</evidence>
<evidence type="ECO:0000256" key="4">
    <source>
        <dbReference type="ARBA" id="ARBA00022741"/>
    </source>
</evidence>
<keyword evidence="5 8" id="KW-0378">Hydrolase</keyword>
<sequence length="359" mass="39186">MRFIDEVKVEVRAGNGGKGCSSFRREKYVPRGGPDGGDGGRGGHVIFVASERKNTLQELYLRKRLIAKNGQSGMGSDCHGKYGADVVIEVPIGTIVKDEDGHILADLSEDGEEFFVARGGAGGMGNARFATSTNRAPRYCQPGMEGEQGIRYLELKLMADVGLVGLPNAGKSTLLARISNARPKIADYPFTTIKPMLGQVFMDDGDGFVVADIPGLIEGAHEGKGLGHRFLRHIERTAVLLHMVDAACEDGKSVREQIEEINGELEGYGKTLVEKPRLLVFNKCDALLDEERTAIEEEIATMGLETYFISAVSGEGVKQLLHRIYDQVLQLRAKLAKEAADKEVEKADMIEELNDSFEK</sequence>
<dbReference type="NCBIfam" id="TIGR02729">
    <property type="entry name" value="Obg_CgtA"/>
    <property type="match status" value="1"/>
</dbReference>
<dbReference type="OrthoDB" id="5297820at2"/>
<dbReference type="InterPro" id="IPR006074">
    <property type="entry name" value="GTP1-OBG_CS"/>
</dbReference>
<gene>
    <name evidence="8" type="primary">obg</name>
    <name evidence="11" type="ORF">Ga0123461_2416</name>
</gene>
<keyword evidence="4 8" id="KW-0547">Nucleotide-binding</keyword>
<dbReference type="GO" id="GO:0042254">
    <property type="term" value="P:ribosome biogenesis"/>
    <property type="evidence" value="ECO:0007669"/>
    <property type="project" value="UniProtKB-UniRule"/>
</dbReference>
<dbReference type="SUPFAM" id="SSF82051">
    <property type="entry name" value="Obg GTP-binding protein N-terminal domain"/>
    <property type="match status" value="1"/>
</dbReference>
<feature type="binding site" evidence="8">
    <location>
        <position position="192"/>
    </location>
    <ligand>
        <name>Mg(2+)</name>
        <dbReference type="ChEBI" id="CHEBI:18420"/>
    </ligand>
</feature>
<comment type="subcellular location">
    <subcellularLocation>
        <location evidence="8">Cytoplasm</location>
    </subcellularLocation>
</comment>
<evidence type="ECO:0000313" key="11">
    <source>
        <dbReference type="EMBL" id="ATX80815.1"/>
    </source>
</evidence>
<dbReference type="FunFam" id="2.70.210.12:FF:000001">
    <property type="entry name" value="GTPase Obg"/>
    <property type="match status" value="1"/>
</dbReference>
<dbReference type="InterPro" id="IPR006073">
    <property type="entry name" value="GTP-bd"/>
</dbReference>
<feature type="domain" description="Obg" evidence="10">
    <location>
        <begin position="1"/>
        <end position="158"/>
    </location>
</feature>
<accession>A0A2K8L0H8</accession>
<dbReference type="GO" id="GO:0003924">
    <property type="term" value="F:GTPase activity"/>
    <property type="evidence" value="ECO:0007669"/>
    <property type="project" value="UniProtKB-UniRule"/>
</dbReference>
<dbReference type="CDD" id="cd01898">
    <property type="entry name" value="Obg"/>
    <property type="match status" value="1"/>
</dbReference>
<protein>
    <recommendedName>
        <fullName evidence="8">GTPase Obg</fullName>
        <ecNumber evidence="8">3.6.5.-</ecNumber>
    </recommendedName>
    <alternativeName>
        <fullName evidence="8">GTP-binding protein Obg</fullName>
    </alternativeName>
</protein>
<comment type="function">
    <text evidence="8">An essential GTPase which binds GTP, GDP and possibly (p)ppGpp with moderate affinity, with high nucleotide exchange rates and a fairly low GTP hydrolysis rate. Plays a role in control of the cell cycle, stress response, ribosome biogenesis and in those bacteria that undergo differentiation, in morphogenesis control.</text>
</comment>
<dbReference type="Pfam" id="PF01018">
    <property type="entry name" value="GTP1_OBG"/>
    <property type="match status" value="1"/>
</dbReference>
<dbReference type="EMBL" id="CP018799">
    <property type="protein sequence ID" value="ATX80815.1"/>
    <property type="molecule type" value="Genomic_DNA"/>
</dbReference>
<dbReference type="GO" id="GO:0043022">
    <property type="term" value="F:ribosome binding"/>
    <property type="evidence" value="ECO:0007669"/>
    <property type="project" value="UniProtKB-ARBA"/>
</dbReference>
<evidence type="ECO:0000259" key="9">
    <source>
        <dbReference type="PROSITE" id="PS51710"/>
    </source>
</evidence>
<dbReference type="GO" id="GO:0005737">
    <property type="term" value="C:cytoplasm"/>
    <property type="evidence" value="ECO:0007669"/>
    <property type="project" value="UniProtKB-SubCell"/>
</dbReference>
<keyword evidence="7 8" id="KW-0342">GTP-binding</keyword>
<dbReference type="PRINTS" id="PR00326">
    <property type="entry name" value="GTP1OBG"/>
</dbReference>
<dbReference type="SUPFAM" id="SSF52540">
    <property type="entry name" value="P-loop containing nucleoside triphosphate hydrolases"/>
    <property type="match status" value="1"/>
</dbReference>
<dbReference type="Gene3D" id="2.70.210.12">
    <property type="entry name" value="GTP1/OBG domain"/>
    <property type="match status" value="1"/>
</dbReference>
<dbReference type="InterPro" id="IPR036726">
    <property type="entry name" value="GTP1_OBG_dom_sf"/>
</dbReference>
<dbReference type="InterPro" id="IPR027417">
    <property type="entry name" value="P-loop_NTPase"/>
</dbReference>
<dbReference type="InterPro" id="IPR006169">
    <property type="entry name" value="GTP1_OBG_dom"/>
</dbReference>
<feature type="binding site" evidence="8">
    <location>
        <position position="172"/>
    </location>
    <ligand>
        <name>Mg(2+)</name>
        <dbReference type="ChEBI" id="CHEBI:18420"/>
    </ligand>
</feature>
<evidence type="ECO:0000313" key="12">
    <source>
        <dbReference type="Proteomes" id="UP000231701"/>
    </source>
</evidence>
<name>A0A2K8L0H8_MARES</name>
<dbReference type="PROSITE" id="PS51710">
    <property type="entry name" value="G_OBG"/>
    <property type="match status" value="1"/>
</dbReference>
<comment type="subunit">
    <text evidence="8">Monomer.</text>
</comment>
<evidence type="ECO:0000259" key="10">
    <source>
        <dbReference type="PROSITE" id="PS51883"/>
    </source>
</evidence>
<reference evidence="11 12" key="1">
    <citation type="submission" date="2016-12" db="EMBL/GenBank/DDBJ databases">
        <title>Isolation and genomic insights into novel planktonic Zetaproteobacteria from stratified waters of the Chesapeake Bay.</title>
        <authorList>
            <person name="McAllister S.M."/>
            <person name="Kato S."/>
            <person name="Chan C.S."/>
            <person name="Chiu B.K."/>
            <person name="Field E.K."/>
        </authorList>
    </citation>
    <scope>NUCLEOTIDE SEQUENCE [LARGE SCALE GENOMIC DNA]</scope>
    <source>
        <strain evidence="11 12">CP-5</strain>
    </source>
</reference>
<dbReference type="PANTHER" id="PTHR11702:SF31">
    <property type="entry name" value="MITOCHONDRIAL RIBOSOME-ASSOCIATED GTPASE 2"/>
    <property type="match status" value="1"/>
</dbReference>
<dbReference type="PROSITE" id="PS51883">
    <property type="entry name" value="OBG"/>
    <property type="match status" value="1"/>
</dbReference>
<dbReference type="NCBIfam" id="NF008956">
    <property type="entry name" value="PRK12299.1"/>
    <property type="match status" value="1"/>
</dbReference>
<keyword evidence="12" id="KW-1185">Reference proteome</keyword>
<evidence type="ECO:0000256" key="3">
    <source>
        <dbReference type="ARBA" id="ARBA00022723"/>
    </source>
</evidence>
<comment type="similarity">
    <text evidence="1 8">Belongs to the TRAFAC class OBG-HflX-like GTPase superfamily. OBG GTPase family.</text>
</comment>
<dbReference type="InterPro" id="IPR031167">
    <property type="entry name" value="G_OBG"/>
</dbReference>
<dbReference type="EC" id="3.6.5.-" evidence="8"/>
<evidence type="ECO:0000256" key="8">
    <source>
        <dbReference type="HAMAP-Rule" id="MF_01454"/>
    </source>
</evidence>